<dbReference type="InterPro" id="IPR042267">
    <property type="entry name" value="VTC_sf"/>
</dbReference>
<feature type="signal peptide" evidence="1">
    <location>
        <begin position="1"/>
        <end position="29"/>
    </location>
</feature>
<gene>
    <name evidence="3" type="ORF">HMPREF1549_01449</name>
</gene>
<evidence type="ECO:0000313" key="4">
    <source>
        <dbReference type="Proteomes" id="UP000016498"/>
    </source>
</evidence>
<sequence length="345" mass="36324">MTTSSTTSTTCAMMSAAIPSAAASAPHGAAPICLSTEHLATTTLAELNSAAGLLTRVDRKYLVPLKSAQELVDGLAPDARVLAIDEQRRFSYASTYFDTPGLEAFMLAARKRRRRFKVRTRTYLDSGLCFLEVKTRGARGTTVKRRMGYHADDASRLTGPGRAFVAACLASTGVTGPATAHEVAAALRPVLATTYERTTLHLPRAEARATIDTALTWQHLGPVAAPGTAVASAGPFAGMVAGSQALRPAHLAAAISSGEPVEVSGVAVVETKNPATPSPADRALWDAGYRPVRISKYATGMALLHPELPANRWYRTLTHELAGLFGTDRSSLESINASHTTASAA</sequence>
<dbReference type="CDD" id="cd07750">
    <property type="entry name" value="PolyPPase_VTC_like"/>
    <property type="match status" value="1"/>
</dbReference>
<reference evidence="3 4" key="1">
    <citation type="submission" date="2013-06" db="EMBL/GenBank/DDBJ databases">
        <authorList>
            <person name="Weinstock G."/>
            <person name="Sodergren E."/>
            <person name="Lobos E.A."/>
            <person name="Fulton L."/>
            <person name="Fulton R."/>
            <person name="Courtney L."/>
            <person name="Fronick C."/>
            <person name="O'Laughlin M."/>
            <person name="Godfrey J."/>
            <person name="Wilson R.M."/>
            <person name="Miner T."/>
            <person name="Farmer C."/>
            <person name="Delehaunty K."/>
            <person name="Cordes M."/>
            <person name="Minx P."/>
            <person name="Tomlinson C."/>
            <person name="Chen J."/>
            <person name="Wollam A."/>
            <person name="Pepin K.H."/>
            <person name="Bhonagiri V."/>
            <person name="Zhang X."/>
            <person name="Warren W."/>
            <person name="Mitreva M."/>
            <person name="Mardis E.R."/>
            <person name="Wilson R.K."/>
        </authorList>
    </citation>
    <scope>NUCLEOTIDE SEQUENCE [LARGE SCALE GENOMIC DNA]</scope>
    <source>
        <strain evidence="3 4">F0510</strain>
    </source>
</reference>
<dbReference type="Proteomes" id="UP000016498">
    <property type="component" value="Unassembled WGS sequence"/>
</dbReference>
<dbReference type="Gene3D" id="3.20.100.30">
    <property type="entry name" value="VTC, catalytic tunnel domain"/>
    <property type="match status" value="1"/>
</dbReference>
<dbReference type="Pfam" id="PF09359">
    <property type="entry name" value="VTC"/>
    <property type="match status" value="1"/>
</dbReference>
<feature type="chain" id="PRO_5038572742" evidence="1">
    <location>
        <begin position="30"/>
        <end position="345"/>
    </location>
</feature>
<dbReference type="InterPro" id="IPR018966">
    <property type="entry name" value="VTC_domain"/>
</dbReference>
<dbReference type="AlphaFoldDB" id="U1RII2"/>
<accession>U1RII2</accession>
<evidence type="ECO:0000313" key="3">
    <source>
        <dbReference type="EMBL" id="ERH19458.1"/>
    </source>
</evidence>
<name>U1RII2_9ACTO</name>
<evidence type="ECO:0000259" key="2">
    <source>
        <dbReference type="Pfam" id="PF09359"/>
    </source>
</evidence>
<protein>
    <submittedName>
        <fullName evidence="3">VTC domain protein</fullName>
    </submittedName>
</protein>
<dbReference type="GO" id="GO:0006799">
    <property type="term" value="P:polyphosphate biosynthetic process"/>
    <property type="evidence" value="ECO:0007669"/>
    <property type="project" value="UniProtKB-ARBA"/>
</dbReference>
<keyword evidence="1" id="KW-0732">Signal</keyword>
<comment type="caution">
    <text evidence="3">The sequence shown here is derived from an EMBL/GenBank/DDBJ whole genome shotgun (WGS) entry which is preliminary data.</text>
</comment>
<evidence type="ECO:0000256" key="1">
    <source>
        <dbReference type="SAM" id="SignalP"/>
    </source>
</evidence>
<dbReference type="HOGENOM" id="CLU_068202_0_0_11"/>
<dbReference type="PATRIC" id="fig|1227262.3.peg.1178"/>
<feature type="domain" description="VTC" evidence="2">
    <location>
        <begin position="56"/>
        <end position="305"/>
    </location>
</feature>
<proteinExistence type="predicted"/>
<organism evidence="3 4">
    <name type="scientific">Actinomyces johnsonii F0510</name>
    <dbReference type="NCBI Taxonomy" id="1227262"/>
    <lineage>
        <taxon>Bacteria</taxon>
        <taxon>Bacillati</taxon>
        <taxon>Actinomycetota</taxon>
        <taxon>Actinomycetes</taxon>
        <taxon>Actinomycetales</taxon>
        <taxon>Actinomycetaceae</taxon>
        <taxon>Actinomyces</taxon>
    </lineage>
</organism>
<dbReference type="EMBL" id="AWSD01000149">
    <property type="protein sequence ID" value="ERH19458.1"/>
    <property type="molecule type" value="Genomic_DNA"/>
</dbReference>